<evidence type="ECO:0000313" key="2">
    <source>
        <dbReference type="Proteomes" id="UP001054945"/>
    </source>
</evidence>
<name>A0AAV4U0Y0_CAEEX</name>
<reference evidence="1 2" key="1">
    <citation type="submission" date="2021-06" db="EMBL/GenBank/DDBJ databases">
        <title>Caerostris extrusa draft genome.</title>
        <authorList>
            <person name="Kono N."/>
            <person name="Arakawa K."/>
        </authorList>
    </citation>
    <scope>NUCLEOTIDE SEQUENCE [LARGE SCALE GENOMIC DNA]</scope>
</reference>
<keyword evidence="2" id="KW-1185">Reference proteome</keyword>
<evidence type="ECO:0000313" key="1">
    <source>
        <dbReference type="EMBL" id="GIY51443.1"/>
    </source>
</evidence>
<dbReference type="EMBL" id="BPLR01012108">
    <property type="protein sequence ID" value="GIY51443.1"/>
    <property type="molecule type" value="Genomic_DNA"/>
</dbReference>
<comment type="caution">
    <text evidence="1">The sequence shown here is derived from an EMBL/GenBank/DDBJ whole genome shotgun (WGS) entry which is preliminary data.</text>
</comment>
<protein>
    <submittedName>
        <fullName evidence="1">Uncharacterized protein</fullName>
    </submittedName>
</protein>
<gene>
    <name evidence="1" type="ORF">CEXT_237141</name>
</gene>
<organism evidence="1 2">
    <name type="scientific">Caerostris extrusa</name>
    <name type="common">Bark spider</name>
    <name type="synonym">Caerostris bankana</name>
    <dbReference type="NCBI Taxonomy" id="172846"/>
    <lineage>
        <taxon>Eukaryota</taxon>
        <taxon>Metazoa</taxon>
        <taxon>Ecdysozoa</taxon>
        <taxon>Arthropoda</taxon>
        <taxon>Chelicerata</taxon>
        <taxon>Arachnida</taxon>
        <taxon>Araneae</taxon>
        <taxon>Araneomorphae</taxon>
        <taxon>Entelegynae</taxon>
        <taxon>Araneoidea</taxon>
        <taxon>Araneidae</taxon>
        <taxon>Caerostris</taxon>
    </lineage>
</organism>
<accession>A0AAV4U0Y0</accession>
<dbReference type="Proteomes" id="UP001054945">
    <property type="component" value="Unassembled WGS sequence"/>
</dbReference>
<dbReference type="AlphaFoldDB" id="A0AAV4U0Y0"/>
<sequence length="117" mass="13390">MSKMPHGGLLNSGTLCIVVNTTLCHTLFPLVQWKDFPVKIHFHTIDDGTFSSSSFAEFQDAPKVHYTKPLSSNKRVQKHYVQKSSKAKQWVFSCDPTFRKIITKTFVSVMDQRLVDK</sequence>
<proteinExistence type="predicted"/>